<feature type="compositionally biased region" description="Basic and acidic residues" evidence="5">
    <location>
        <begin position="235"/>
        <end position="246"/>
    </location>
</feature>
<dbReference type="FunFam" id="3.30.70.330:FF:000879">
    <property type="entry name" value="Splicing factor U2af large subunit A"/>
    <property type="match status" value="1"/>
</dbReference>
<dbReference type="PANTHER" id="PTHR23139">
    <property type="entry name" value="RNA-BINDING PROTEIN"/>
    <property type="match status" value="1"/>
</dbReference>
<feature type="compositionally biased region" description="Basic and acidic residues" evidence="5">
    <location>
        <begin position="1"/>
        <end position="15"/>
    </location>
</feature>
<feature type="compositionally biased region" description="Basic and acidic residues" evidence="5">
    <location>
        <begin position="181"/>
        <end position="211"/>
    </location>
</feature>
<feature type="domain" description="RRM" evidence="6">
    <location>
        <begin position="520"/>
        <end position="596"/>
    </location>
</feature>
<evidence type="ECO:0000313" key="8">
    <source>
        <dbReference type="Proteomes" id="UP001140949"/>
    </source>
</evidence>
<evidence type="ECO:0000256" key="5">
    <source>
        <dbReference type="SAM" id="MobiDB-lite"/>
    </source>
</evidence>
<feature type="compositionally biased region" description="Basic and acidic residues" evidence="5">
    <location>
        <begin position="219"/>
        <end position="228"/>
    </location>
</feature>
<evidence type="ECO:0000259" key="6">
    <source>
        <dbReference type="PROSITE" id="PS50102"/>
    </source>
</evidence>
<evidence type="ECO:0000256" key="4">
    <source>
        <dbReference type="PROSITE-ProRule" id="PRU00176"/>
    </source>
</evidence>
<dbReference type="GO" id="GO:0006397">
    <property type="term" value="P:mRNA processing"/>
    <property type="evidence" value="ECO:0007669"/>
    <property type="project" value="UniProtKB-KW"/>
</dbReference>
<dbReference type="InterPro" id="IPR035979">
    <property type="entry name" value="RBD_domain_sf"/>
</dbReference>
<evidence type="ECO:0000256" key="3">
    <source>
        <dbReference type="ARBA" id="ARBA00023187"/>
    </source>
</evidence>
<dbReference type="PROSITE" id="PS50102">
    <property type="entry name" value="RRM"/>
    <property type="match status" value="2"/>
</dbReference>
<feature type="compositionally biased region" description="Basic and acidic residues" evidence="5">
    <location>
        <begin position="754"/>
        <end position="786"/>
    </location>
</feature>
<dbReference type="Gene3D" id="3.30.70.330">
    <property type="match status" value="4"/>
</dbReference>
<gene>
    <name evidence="7" type="ORF">M6B38_136500</name>
</gene>
<protein>
    <recommendedName>
        <fullName evidence="6">RRM domain-containing protein</fullName>
    </recommendedName>
</protein>
<evidence type="ECO:0000256" key="2">
    <source>
        <dbReference type="ARBA" id="ARBA00022884"/>
    </source>
</evidence>
<feature type="region of interest" description="Disordered" evidence="5">
    <location>
        <begin position="750"/>
        <end position="807"/>
    </location>
</feature>
<name>A0AAX6FGC6_IRIPA</name>
<keyword evidence="3" id="KW-0508">mRNA splicing</keyword>
<feature type="compositionally biased region" description="Basic and acidic residues" evidence="5">
    <location>
        <begin position="39"/>
        <end position="68"/>
    </location>
</feature>
<dbReference type="EMBL" id="JANAVB010029257">
    <property type="protein sequence ID" value="KAJ6815031.1"/>
    <property type="molecule type" value="Genomic_DNA"/>
</dbReference>
<feature type="compositionally biased region" description="Basic and acidic residues" evidence="5">
    <location>
        <begin position="148"/>
        <end position="171"/>
    </location>
</feature>
<feature type="compositionally biased region" description="Basic and acidic residues" evidence="5">
    <location>
        <begin position="83"/>
        <end position="111"/>
    </location>
</feature>
<comment type="caution">
    <text evidence="7">The sequence shown here is derived from an EMBL/GenBank/DDBJ whole genome shotgun (WGS) entry which is preliminary data.</text>
</comment>
<feature type="compositionally biased region" description="Basic and acidic residues" evidence="5">
    <location>
        <begin position="121"/>
        <end position="140"/>
    </location>
</feature>
<evidence type="ECO:0000313" key="7">
    <source>
        <dbReference type="EMBL" id="KAJ6815031.1"/>
    </source>
</evidence>
<dbReference type="AlphaFoldDB" id="A0AAX6FGC6"/>
<dbReference type="SMART" id="SM00360">
    <property type="entry name" value="RRM"/>
    <property type="match status" value="2"/>
</dbReference>
<dbReference type="InterPro" id="IPR000504">
    <property type="entry name" value="RRM_dom"/>
</dbReference>
<accession>A0AAX6FGC6</accession>
<dbReference type="Pfam" id="PF00076">
    <property type="entry name" value="RRM_1"/>
    <property type="match status" value="2"/>
</dbReference>
<sequence length="918" mass="101544">MSRSDRRKETARRSSNEGTAARTRPYSFEDIISKRKKKLDPDAKKRVNEIREPSEKGHAIGALEHDSDGSPPKKNNSLKSGRKKLEAASSKKEQDHLEVKDKGISEYEVKMKVKSSYSKGTTDRRSKNEDQYDYRSRTDNRFGSGSERVSEKKRNEVLVDKDRHEERERKSRKEGKRKHESRIDDKTKSEIDSSASKKRDSGKLRDAEYKVRTGRRKEHSPTYHEESRSKRRRSKSQDYNRERDKSASSSPRERRHPYHGRDFDESPFQSIKDKSRRKHSDTDNYRSSGNVGYTGGHYRKHGSGLGGYSPRKRRTGAAAVKTPSPTIRSPERKSSTWDQPPAGTSNADPGSTQFNFQSSTSKMLELVSSTLATPAVTKPQPAPSLDSVTTLINASIDSVQLTQATRPLRRLYVENLPPTASEKSVTNSLNELLLSSHVNHIQGVKPCISCIINKEKCQAVVEFLTPEDATTALSLDGKSISGSVIKLRRPKDFVEAPTGSLGKTVPVVKVISDAVKDSPNKIFVGGISRALSSDMFMKIAGAFGILKAYYFEFNEELNGPCAFLEYEDQSVTQRACAGLNGMKLAGQVLTAVQALPDSHEDVAESLPTYGIPPHARSLLAISTQVLQLKNLFKAEEFLLLSESDVEETMEDIKLECARFGTIKSVNVVRYKSSNEVVSEANGISNKIESGTEGLSIDCEKNGDENEPPLKKAKDLQDISTGNKNCDDGCHLEIVSNDLNAEGRGHAVQVDGVDDPSKFDDGCHDEISSKDLTMEDPRDAVRVDGVDQHPNSTEVEDTKMEESPGAESGLASEIQLLEIDGTHEAHSNLRADPSNASIDHVPVETTYPKEGEASDVGGGDLPSLDGKPEVFEPGCVLVEFSRKESACVAAHCLHGRLYGERMVSVAYVPHDLYLSRFPR</sequence>
<reference evidence="7" key="2">
    <citation type="submission" date="2023-04" db="EMBL/GenBank/DDBJ databases">
        <authorList>
            <person name="Bruccoleri R.E."/>
            <person name="Oakeley E.J."/>
            <person name="Faust A.-M."/>
            <person name="Dessus-Babus S."/>
            <person name="Altorfer M."/>
            <person name="Burckhardt D."/>
            <person name="Oertli M."/>
            <person name="Naumann U."/>
            <person name="Petersen F."/>
            <person name="Wong J."/>
        </authorList>
    </citation>
    <scope>NUCLEOTIDE SEQUENCE</scope>
    <source>
        <strain evidence="7">GSM-AAB239-AS_SAM_17_03QT</strain>
        <tissue evidence="7">Leaf</tissue>
    </source>
</reference>
<evidence type="ECO:0000256" key="1">
    <source>
        <dbReference type="ARBA" id="ARBA00022664"/>
    </source>
</evidence>
<proteinExistence type="predicted"/>
<dbReference type="Proteomes" id="UP001140949">
    <property type="component" value="Unassembled WGS sequence"/>
</dbReference>
<keyword evidence="2 4" id="KW-0694">RNA-binding</keyword>
<dbReference type="InterPro" id="IPR012677">
    <property type="entry name" value="Nucleotide-bd_a/b_plait_sf"/>
</dbReference>
<feature type="domain" description="RRM" evidence="6">
    <location>
        <begin position="409"/>
        <end position="492"/>
    </location>
</feature>
<organism evidence="7 8">
    <name type="scientific">Iris pallida</name>
    <name type="common">Sweet iris</name>
    <dbReference type="NCBI Taxonomy" id="29817"/>
    <lineage>
        <taxon>Eukaryota</taxon>
        <taxon>Viridiplantae</taxon>
        <taxon>Streptophyta</taxon>
        <taxon>Embryophyta</taxon>
        <taxon>Tracheophyta</taxon>
        <taxon>Spermatophyta</taxon>
        <taxon>Magnoliopsida</taxon>
        <taxon>Liliopsida</taxon>
        <taxon>Asparagales</taxon>
        <taxon>Iridaceae</taxon>
        <taxon>Iridoideae</taxon>
        <taxon>Irideae</taxon>
        <taxon>Iris</taxon>
    </lineage>
</organism>
<dbReference type="GO" id="GO:0003723">
    <property type="term" value="F:RNA binding"/>
    <property type="evidence" value="ECO:0007669"/>
    <property type="project" value="UniProtKB-UniRule"/>
</dbReference>
<keyword evidence="8" id="KW-1185">Reference proteome</keyword>
<dbReference type="SUPFAM" id="SSF54928">
    <property type="entry name" value="RNA-binding domain, RBD"/>
    <property type="match status" value="2"/>
</dbReference>
<feature type="compositionally biased region" description="Polar residues" evidence="5">
    <location>
        <begin position="336"/>
        <end position="356"/>
    </location>
</feature>
<keyword evidence="1" id="KW-0507">mRNA processing</keyword>
<dbReference type="GO" id="GO:0008380">
    <property type="term" value="P:RNA splicing"/>
    <property type="evidence" value="ECO:0007669"/>
    <property type="project" value="UniProtKB-KW"/>
</dbReference>
<reference evidence="7" key="1">
    <citation type="journal article" date="2023" name="GigaByte">
        <title>Genome assembly of the bearded iris, Iris pallida Lam.</title>
        <authorList>
            <person name="Bruccoleri R.E."/>
            <person name="Oakeley E.J."/>
            <person name="Faust A.M.E."/>
            <person name="Altorfer M."/>
            <person name="Dessus-Babus S."/>
            <person name="Burckhardt D."/>
            <person name="Oertli M."/>
            <person name="Naumann U."/>
            <person name="Petersen F."/>
            <person name="Wong J."/>
        </authorList>
    </citation>
    <scope>NUCLEOTIDE SEQUENCE</scope>
    <source>
        <strain evidence="7">GSM-AAB239-AS_SAM_17_03QT</strain>
    </source>
</reference>
<feature type="region of interest" description="Disordered" evidence="5">
    <location>
        <begin position="1"/>
        <end position="356"/>
    </location>
</feature>